<gene>
    <name evidence="5" type="primary">LOC115589537</name>
</gene>
<reference evidence="5" key="2">
    <citation type="submission" date="2025-08" db="UniProtKB">
        <authorList>
            <consortium name="Ensembl"/>
        </authorList>
    </citation>
    <scope>IDENTIFICATION</scope>
</reference>
<dbReference type="Ensembl" id="ENSSAUT00010016724.1">
    <property type="protein sequence ID" value="ENSSAUP00010015778.1"/>
    <property type="gene ID" value="ENSSAUG00010007289.1"/>
</dbReference>
<dbReference type="GeneID" id="115589537"/>
<dbReference type="OMA" id="AMPHPYT"/>
<evidence type="ECO:0000259" key="4">
    <source>
        <dbReference type="PROSITE" id="PS50097"/>
    </source>
</evidence>
<organism evidence="5 6">
    <name type="scientific">Sparus aurata</name>
    <name type="common">Gilthead sea bream</name>
    <dbReference type="NCBI Taxonomy" id="8175"/>
    <lineage>
        <taxon>Eukaryota</taxon>
        <taxon>Metazoa</taxon>
        <taxon>Chordata</taxon>
        <taxon>Craniata</taxon>
        <taxon>Vertebrata</taxon>
        <taxon>Euteleostomi</taxon>
        <taxon>Actinopterygii</taxon>
        <taxon>Neopterygii</taxon>
        <taxon>Teleostei</taxon>
        <taxon>Neoteleostei</taxon>
        <taxon>Acanthomorphata</taxon>
        <taxon>Eupercaria</taxon>
        <taxon>Spariformes</taxon>
        <taxon>Sparidae</taxon>
        <taxon>Sparus</taxon>
    </lineage>
</organism>
<dbReference type="Proteomes" id="UP000472265">
    <property type="component" value="Chromosome 10"/>
</dbReference>
<protein>
    <submittedName>
        <fullName evidence="5">Kelch-like protein 33</fullName>
    </submittedName>
</protein>
<keyword evidence="6" id="KW-1185">Reference proteome</keyword>
<dbReference type="OrthoDB" id="45365at2759"/>
<dbReference type="PANTHER" id="PTHR45632:SF14">
    <property type="entry name" value="KELCH-LIKE PROTEIN 33"/>
    <property type="match status" value="1"/>
</dbReference>
<name>A0A671UPD1_SPAAU</name>
<dbReference type="RefSeq" id="XP_030286341.1">
    <property type="nucleotide sequence ID" value="XM_030430481.1"/>
</dbReference>
<dbReference type="AlphaFoldDB" id="A0A671UPD1"/>
<feature type="domain" description="BTB" evidence="4">
    <location>
        <begin position="90"/>
        <end position="158"/>
    </location>
</feature>
<dbReference type="Gene3D" id="1.25.40.420">
    <property type="match status" value="1"/>
</dbReference>
<dbReference type="GeneTree" id="ENSGT00940000164143"/>
<sequence>MERDSKKGGMTRGGVGQRRGSEPPGTRRQYQKLGADVNLKHMPDSKACHLHPNPPSSLPKDLDLVPYTLHSHSDTLFTHLHRLKEEKLLLDCTFPLKGESFQAHRLVLAAASQTPDAFFGSKQIPGTLGMDEVSHHLTPVGLRVVLDFAYSGDVFADLSKDGAMEEVLDACRCLRMDRLRERCTSMAATPAATERERSLAIIKDMWERGVGCDVTIQAESGETHSAHRVVLAAGGDYFRALLCGGLRESTEDVVCLRGVPSRVIESILGFIYTGQLRLGWSQIWELIDALCQFQLQGALSLCIDFLLEKMDESSCLDVLVLAETYGLAQLGKAAEEYILAHFQGISAGEKFKDVPCSLLGKWLEKDSLCVESEIVVFRAVVSWVDDNPKKRLPLLPSLLHHVRFPLFSSSELQEALSCSLLYGSSRARRSLEVLRSLLEGEYRGPGCRPRTPNQVLVLVCGDTVDDEFMKRVPSQTLWFAQQFHRGPGLIRNIEWRQFAEIPEPARFRHCVCVLNDNLYVLGGRKYYGALDILKSAFRFDLSRCKWERLPDMLCQRDYFSAVLLDGKVFALGGNLDDSRYMDAVEYYTPEENTWRPAHPLDTAVCGHAAAVLDGQIFVSGGCDPHQRCLPYMWHYHPSRGCSTRAPMTVGAGRAGHTMLALGRGLVVAGGLQPLWMGFGDQLLCELYDVTHDSWSSIPALPRPHLSPGATVIDGRLYMVGGSSASTSRDTKWVHRYDPMEGCWENLGAMPHPYTDLAACSLPLPGIVDVH</sequence>
<dbReference type="Pfam" id="PF24681">
    <property type="entry name" value="Kelch_KLHDC2_KLHL20_DRC7"/>
    <property type="match status" value="1"/>
</dbReference>
<feature type="region of interest" description="Disordered" evidence="3">
    <location>
        <begin position="1"/>
        <end position="31"/>
    </location>
</feature>
<keyword evidence="2" id="KW-0677">Repeat</keyword>
<evidence type="ECO:0000256" key="1">
    <source>
        <dbReference type="ARBA" id="ARBA00022441"/>
    </source>
</evidence>
<dbReference type="InterPro" id="IPR006652">
    <property type="entry name" value="Kelch_1"/>
</dbReference>
<dbReference type="Pfam" id="PF01344">
    <property type="entry name" value="Kelch_1"/>
    <property type="match status" value="1"/>
</dbReference>
<dbReference type="Pfam" id="PF21536">
    <property type="entry name" value="BTB_KLHL33"/>
    <property type="match status" value="1"/>
</dbReference>
<keyword evidence="1" id="KW-0880">Kelch repeat</keyword>
<dbReference type="InterPro" id="IPR011333">
    <property type="entry name" value="SKP1/BTB/POZ_sf"/>
</dbReference>
<dbReference type="PANTHER" id="PTHR45632">
    <property type="entry name" value="LD33804P"/>
    <property type="match status" value="1"/>
</dbReference>
<evidence type="ECO:0000256" key="2">
    <source>
        <dbReference type="ARBA" id="ARBA00022737"/>
    </source>
</evidence>
<evidence type="ECO:0000256" key="3">
    <source>
        <dbReference type="SAM" id="MobiDB-lite"/>
    </source>
</evidence>
<dbReference type="InterPro" id="IPR000210">
    <property type="entry name" value="BTB/POZ_dom"/>
</dbReference>
<dbReference type="SMART" id="SM00225">
    <property type="entry name" value="BTB"/>
    <property type="match status" value="2"/>
</dbReference>
<reference evidence="5" key="3">
    <citation type="submission" date="2025-09" db="UniProtKB">
        <authorList>
            <consortium name="Ensembl"/>
        </authorList>
    </citation>
    <scope>IDENTIFICATION</scope>
</reference>
<reference evidence="5" key="1">
    <citation type="submission" date="2021-04" db="EMBL/GenBank/DDBJ databases">
        <authorList>
            <consortium name="Wellcome Sanger Institute Data Sharing"/>
        </authorList>
    </citation>
    <scope>NUCLEOTIDE SEQUENCE [LARGE SCALE GENOMIC DNA]</scope>
</reference>
<dbReference type="PROSITE" id="PS50097">
    <property type="entry name" value="BTB"/>
    <property type="match status" value="2"/>
</dbReference>
<dbReference type="SUPFAM" id="SSF54695">
    <property type="entry name" value="POZ domain"/>
    <property type="match status" value="2"/>
</dbReference>
<dbReference type="SUPFAM" id="SSF117281">
    <property type="entry name" value="Kelch motif"/>
    <property type="match status" value="1"/>
</dbReference>
<proteinExistence type="predicted"/>
<dbReference type="Gene3D" id="3.30.710.10">
    <property type="entry name" value="Potassium Channel Kv1.1, Chain A"/>
    <property type="match status" value="2"/>
</dbReference>
<dbReference type="Pfam" id="PF07707">
    <property type="entry name" value="BACK"/>
    <property type="match status" value="1"/>
</dbReference>
<dbReference type="InParanoid" id="A0A671UPD1"/>
<feature type="domain" description="BTB" evidence="4">
    <location>
        <begin position="212"/>
        <end position="280"/>
    </location>
</feature>
<dbReference type="SMART" id="SM00875">
    <property type="entry name" value="BACK"/>
    <property type="match status" value="1"/>
</dbReference>
<dbReference type="Pfam" id="PF00651">
    <property type="entry name" value="BTB"/>
    <property type="match status" value="1"/>
</dbReference>
<dbReference type="FunFam" id="1.25.40.420:FF:000001">
    <property type="entry name" value="Kelch-like family member 12"/>
    <property type="match status" value="1"/>
</dbReference>
<evidence type="ECO:0000313" key="5">
    <source>
        <dbReference type="Ensembl" id="ENSSAUP00010015778.1"/>
    </source>
</evidence>
<accession>A0A671UPD1</accession>
<dbReference type="InterPro" id="IPR011705">
    <property type="entry name" value="BACK"/>
</dbReference>
<dbReference type="Gene3D" id="2.120.10.80">
    <property type="entry name" value="Kelch-type beta propeller"/>
    <property type="match status" value="2"/>
</dbReference>
<evidence type="ECO:0000313" key="6">
    <source>
        <dbReference type="Proteomes" id="UP000472265"/>
    </source>
</evidence>
<dbReference type="SMART" id="SM00612">
    <property type="entry name" value="Kelch"/>
    <property type="match status" value="5"/>
</dbReference>
<dbReference type="InterPro" id="IPR015915">
    <property type="entry name" value="Kelch-typ_b-propeller"/>
</dbReference>